<comment type="subcellular location">
    <subcellularLocation>
        <location evidence="1">Nucleus</location>
    </subcellularLocation>
</comment>
<evidence type="ECO:0000256" key="4">
    <source>
        <dbReference type="ARBA" id="ARBA00023242"/>
    </source>
</evidence>
<feature type="region of interest" description="Disordered" evidence="6">
    <location>
        <begin position="38"/>
        <end position="76"/>
    </location>
</feature>
<dbReference type="InterPro" id="IPR022786">
    <property type="entry name" value="Geminin/Multicilin"/>
</dbReference>
<dbReference type="PANTHER" id="PTHR13372">
    <property type="entry name" value="GEMININ"/>
    <property type="match status" value="1"/>
</dbReference>
<dbReference type="Gene3D" id="1.20.5.1180">
    <property type="entry name" value="Geminin coiled-coil domain"/>
    <property type="match status" value="1"/>
</dbReference>
<feature type="region of interest" description="Disordered" evidence="6">
    <location>
        <begin position="1"/>
        <end position="23"/>
    </location>
</feature>
<evidence type="ECO:0000256" key="3">
    <source>
        <dbReference type="ARBA" id="ARBA00023054"/>
    </source>
</evidence>
<accession>A0A182UEY3</accession>
<dbReference type="GO" id="GO:0005634">
    <property type="term" value="C:nucleus"/>
    <property type="evidence" value="ECO:0007669"/>
    <property type="project" value="UniProtKB-SubCell"/>
</dbReference>
<evidence type="ECO:0008006" key="9">
    <source>
        <dbReference type="Google" id="ProtNLM"/>
    </source>
</evidence>
<proteinExistence type="inferred from homology"/>
<comment type="similarity">
    <text evidence="2">Belongs to the geminin family.</text>
</comment>
<evidence type="ECO:0000256" key="2">
    <source>
        <dbReference type="ARBA" id="ARBA00007979"/>
    </source>
</evidence>
<reference evidence="7" key="2">
    <citation type="submission" date="2020-05" db="UniProtKB">
        <authorList>
            <consortium name="EnsemblMetazoa"/>
        </authorList>
    </citation>
    <scope>IDENTIFICATION</scope>
    <source>
        <strain evidence="7">CM1001059</strain>
    </source>
</reference>
<dbReference type="PANTHER" id="PTHR13372:SF5">
    <property type="entry name" value="GEMININ"/>
    <property type="match status" value="1"/>
</dbReference>
<reference evidence="8" key="1">
    <citation type="submission" date="2014-01" db="EMBL/GenBank/DDBJ databases">
        <title>The Genome Sequence of Anopheles melas CM1001059_A (V2).</title>
        <authorList>
            <consortium name="The Broad Institute Genomics Platform"/>
            <person name="Neafsey D.E."/>
            <person name="Besansky N."/>
            <person name="Howell P."/>
            <person name="Walton C."/>
            <person name="Young S.K."/>
            <person name="Zeng Q."/>
            <person name="Gargeya S."/>
            <person name="Fitzgerald M."/>
            <person name="Haas B."/>
            <person name="Abouelleil A."/>
            <person name="Allen A.W."/>
            <person name="Alvarado L."/>
            <person name="Arachchi H.M."/>
            <person name="Berlin A.M."/>
            <person name="Chapman S.B."/>
            <person name="Gainer-Dewar J."/>
            <person name="Goldberg J."/>
            <person name="Griggs A."/>
            <person name="Gujja S."/>
            <person name="Hansen M."/>
            <person name="Howarth C."/>
            <person name="Imamovic A."/>
            <person name="Ireland A."/>
            <person name="Larimer J."/>
            <person name="McCowan C."/>
            <person name="Murphy C."/>
            <person name="Pearson M."/>
            <person name="Poon T.W."/>
            <person name="Priest M."/>
            <person name="Roberts A."/>
            <person name="Saif S."/>
            <person name="Shea T."/>
            <person name="Sisk P."/>
            <person name="Sykes S."/>
            <person name="Wortman J."/>
            <person name="Nusbaum C."/>
            <person name="Birren B."/>
        </authorList>
    </citation>
    <scope>NUCLEOTIDE SEQUENCE [LARGE SCALE GENOMIC DNA]</scope>
    <source>
        <strain evidence="8">CM1001059</strain>
    </source>
</reference>
<evidence type="ECO:0000256" key="6">
    <source>
        <dbReference type="SAM" id="MobiDB-lite"/>
    </source>
</evidence>
<keyword evidence="3" id="KW-0175">Coiled coil</keyword>
<keyword evidence="8" id="KW-1185">Reference proteome</keyword>
<feature type="region of interest" description="Disordered" evidence="6">
    <location>
        <begin position="161"/>
        <end position="202"/>
    </location>
</feature>
<feature type="compositionally biased region" description="Low complexity" evidence="6">
    <location>
        <begin position="1"/>
        <end position="12"/>
    </location>
</feature>
<keyword evidence="5" id="KW-0131">Cell cycle</keyword>
<dbReference type="SUPFAM" id="SSF111469">
    <property type="entry name" value="Geminin coiled-coil domain"/>
    <property type="match status" value="1"/>
</dbReference>
<dbReference type="VEuPathDB" id="VectorBase:AMEC019163"/>
<dbReference type="EnsemblMetazoa" id="AMEC019163-RA">
    <property type="protein sequence ID" value="AMEC019163-PA"/>
    <property type="gene ID" value="AMEC019163"/>
</dbReference>
<name>A0A182UEY3_9DIPT</name>
<protein>
    <recommendedName>
        <fullName evidence="9">Geminin</fullName>
    </recommendedName>
</protein>
<dbReference type="Pfam" id="PF07412">
    <property type="entry name" value="Geminin"/>
    <property type="match status" value="1"/>
</dbReference>
<organism evidence="7 8">
    <name type="scientific">Anopheles melas</name>
    <dbReference type="NCBI Taxonomy" id="34690"/>
    <lineage>
        <taxon>Eukaryota</taxon>
        <taxon>Metazoa</taxon>
        <taxon>Ecdysozoa</taxon>
        <taxon>Arthropoda</taxon>
        <taxon>Hexapoda</taxon>
        <taxon>Insecta</taxon>
        <taxon>Pterygota</taxon>
        <taxon>Neoptera</taxon>
        <taxon>Endopterygota</taxon>
        <taxon>Diptera</taxon>
        <taxon>Nematocera</taxon>
        <taxon>Culicoidea</taxon>
        <taxon>Culicidae</taxon>
        <taxon>Anophelinae</taxon>
        <taxon>Anopheles</taxon>
    </lineage>
</organism>
<evidence type="ECO:0000256" key="1">
    <source>
        <dbReference type="ARBA" id="ARBA00004123"/>
    </source>
</evidence>
<dbReference type="STRING" id="34690.A0A182UEY3"/>
<dbReference type="GO" id="GO:0008156">
    <property type="term" value="P:negative regulation of DNA replication"/>
    <property type="evidence" value="ECO:0007669"/>
    <property type="project" value="TreeGrafter"/>
</dbReference>
<evidence type="ECO:0000313" key="7">
    <source>
        <dbReference type="EnsemblMetazoa" id="AMEC019163-PA"/>
    </source>
</evidence>
<evidence type="ECO:0000313" key="8">
    <source>
        <dbReference type="Proteomes" id="UP000075902"/>
    </source>
</evidence>
<dbReference type="Proteomes" id="UP000075902">
    <property type="component" value="Unassembled WGS sequence"/>
</dbReference>
<keyword evidence="4" id="KW-0539">Nucleus</keyword>
<dbReference type="GO" id="GO:0045786">
    <property type="term" value="P:negative regulation of cell cycle"/>
    <property type="evidence" value="ECO:0007669"/>
    <property type="project" value="TreeGrafter"/>
</dbReference>
<dbReference type="AlphaFoldDB" id="A0A182UEY3"/>
<sequence>MSASSAANIIISEDTVSEQEETRKAARMTLKEVQNVVSALKENQHPFKPASHGPGKDLPVKQQQQHQQQHPSEPKRCKMVEQLSKATQTTFEAEQDLTAARPSINYWEKLAESRRISLKEALDENALLHMEVGTIKEELGVAQSMIESLKSLVDTLMEMLDESESKDKPGTSGTAAGAGKEDDSGLAHSLAGYGTEEHDEPA</sequence>
<evidence type="ECO:0000256" key="5">
    <source>
        <dbReference type="ARBA" id="ARBA00023306"/>
    </source>
</evidence>